<keyword evidence="8" id="KW-1185">Reference proteome</keyword>
<comment type="subcellular location">
    <subcellularLocation>
        <location evidence="1">Endoplasmic reticulum membrane</location>
        <topology evidence="1">Multi-pass membrane protein</topology>
    </subcellularLocation>
</comment>
<dbReference type="GO" id="GO:0005789">
    <property type="term" value="C:endoplasmic reticulum membrane"/>
    <property type="evidence" value="ECO:0007669"/>
    <property type="project" value="UniProtKB-SubCell"/>
</dbReference>
<protein>
    <submittedName>
        <fullName evidence="7">Uncharacterized protein</fullName>
    </submittedName>
</protein>
<dbReference type="GeneID" id="28936579"/>
<dbReference type="InterPro" id="IPR024512">
    <property type="entry name" value="Ser_palmitoyltrfase_ssu-like"/>
</dbReference>
<evidence type="ECO:0000313" key="7">
    <source>
        <dbReference type="EMBL" id="KTW28550.1"/>
    </source>
</evidence>
<keyword evidence="4 6" id="KW-1133">Transmembrane helix</keyword>
<evidence type="ECO:0000256" key="6">
    <source>
        <dbReference type="SAM" id="Phobius"/>
    </source>
</evidence>
<dbReference type="Pfam" id="PF11779">
    <property type="entry name" value="SPT_ssu-like"/>
    <property type="match status" value="1"/>
</dbReference>
<comment type="caution">
    <text evidence="7">The sequence shown here is derived from an EMBL/GenBank/DDBJ whole genome shotgun (WGS) entry which is preliminary data.</text>
</comment>
<evidence type="ECO:0000256" key="4">
    <source>
        <dbReference type="ARBA" id="ARBA00022989"/>
    </source>
</evidence>
<evidence type="ECO:0000256" key="1">
    <source>
        <dbReference type="ARBA" id="ARBA00004477"/>
    </source>
</evidence>
<organism evidence="7 8">
    <name type="scientific">Pneumocystis carinii (strain B80)</name>
    <name type="common">Rat pneumocystis pneumonia agent</name>
    <name type="synonym">Pneumocystis carinii f. sp. carinii</name>
    <dbReference type="NCBI Taxonomy" id="1408658"/>
    <lineage>
        <taxon>Eukaryota</taxon>
        <taxon>Fungi</taxon>
        <taxon>Dikarya</taxon>
        <taxon>Ascomycota</taxon>
        <taxon>Taphrinomycotina</taxon>
        <taxon>Pneumocystomycetes</taxon>
        <taxon>Pneumocystaceae</taxon>
        <taxon>Pneumocystis</taxon>
    </lineage>
</organism>
<dbReference type="AlphaFoldDB" id="A0A0W4ZJJ9"/>
<evidence type="ECO:0000256" key="3">
    <source>
        <dbReference type="ARBA" id="ARBA00022824"/>
    </source>
</evidence>
<evidence type="ECO:0000313" key="8">
    <source>
        <dbReference type="Proteomes" id="UP000054454"/>
    </source>
</evidence>
<dbReference type="VEuPathDB" id="FungiDB:T552_01810"/>
<dbReference type="RefSeq" id="XP_018226093.1">
    <property type="nucleotide sequence ID" value="XM_018370376.1"/>
</dbReference>
<evidence type="ECO:0000256" key="5">
    <source>
        <dbReference type="ARBA" id="ARBA00023136"/>
    </source>
</evidence>
<reference evidence="8" key="1">
    <citation type="journal article" date="2016" name="Nat. Commun.">
        <title>Genome analysis of three Pneumocystis species reveals adaptation mechanisms to life exclusively in mammalian hosts.</title>
        <authorList>
            <person name="Ma L."/>
            <person name="Chen Z."/>
            <person name="Huang D.W."/>
            <person name="Kutty G."/>
            <person name="Ishihara M."/>
            <person name="Wang H."/>
            <person name="Abouelleil A."/>
            <person name="Bishop L."/>
            <person name="Davey E."/>
            <person name="Deng R."/>
            <person name="Deng X."/>
            <person name="Fan L."/>
            <person name="Fantoni G."/>
            <person name="Fitzgerald M."/>
            <person name="Gogineni E."/>
            <person name="Goldberg J.M."/>
            <person name="Handley G."/>
            <person name="Hu X."/>
            <person name="Huber C."/>
            <person name="Jiao X."/>
            <person name="Jones K."/>
            <person name="Levin J.Z."/>
            <person name="Liu Y."/>
            <person name="Macdonald P."/>
            <person name="Melnikov A."/>
            <person name="Raley C."/>
            <person name="Sassi M."/>
            <person name="Sherman B.T."/>
            <person name="Song X."/>
            <person name="Sykes S."/>
            <person name="Tran B."/>
            <person name="Walsh L."/>
            <person name="Xia Y."/>
            <person name="Yang J."/>
            <person name="Young S."/>
            <person name="Zeng Q."/>
            <person name="Zheng X."/>
            <person name="Stephens R."/>
            <person name="Nusbaum C."/>
            <person name="Birren B.W."/>
            <person name="Azadi P."/>
            <person name="Lempicki R.A."/>
            <person name="Cuomo C.A."/>
            <person name="Kovacs J.A."/>
        </authorList>
    </citation>
    <scope>NUCLEOTIDE SEQUENCE [LARGE SCALE GENOMIC DNA]</scope>
    <source>
        <strain evidence="8">B80</strain>
    </source>
</reference>
<dbReference type="Proteomes" id="UP000054454">
    <property type="component" value="Unassembled WGS sequence"/>
</dbReference>
<feature type="transmembrane region" description="Helical" evidence="6">
    <location>
        <begin position="32"/>
        <end position="53"/>
    </location>
</feature>
<keyword evidence="2 6" id="KW-0812">Transmembrane</keyword>
<gene>
    <name evidence="7" type="ORF">T552_01810</name>
</gene>
<dbReference type="EMBL" id="LFVZ01000007">
    <property type="protein sequence ID" value="KTW28550.1"/>
    <property type="molecule type" value="Genomic_DNA"/>
</dbReference>
<accession>A0A0W4ZJJ9</accession>
<dbReference type="OrthoDB" id="202672at2759"/>
<sequence length="70" mass="8541">MFRRRIMRFLKKKYIQYEVTFALNMLTTTEKIIVNFVFISITALVLMSVYVYFPEHLRQLAAKATYYWYG</sequence>
<keyword evidence="5 6" id="KW-0472">Membrane</keyword>
<proteinExistence type="predicted"/>
<evidence type="ECO:0000256" key="2">
    <source>
        <dbReference type="ARBA" id="ARBA00022692"/>
    </source>
</evidence>
<keyword evidence="3" id="KW-0256">Endoplasmic reticulum</keyword>
<name>A0A0W4ZJJ9_PNEC8</name>